<proteinExistence type="predicted"/>
<dbReference type="EnsemblMetazoa" id="PPA45631.1">
    <property type="protein sequence ID" value="PPA45631.1"/>
    <property type="gene ID" value="WBGene00284000"/>
</dbReference>
<gene>
    <name evidence="1" type="primary">WBGene00284000</name>
</gene>
<sequence>MEMKWWGCIMSNRSGCEGTGPILDWEIDEVSAQINFKRPRNLYARAMYPGKFDAKRSMP</sequence>
<accession>A0A2A6CJJ4</accession>
<accession>A0A8R1V152</accession>
<reference evidence="1" key="2">
    <citation type="submission" date="2022-06" db="UniProtKB">
        <authorList>
            <consortium name="EnsemblMetazoa"/>
        </authorList>
    </citation>
    <scope>IDENTIFICATION</scope>
    <source>
        <strain evidence="1">PS312</strain>
    </source>
</reference>
<reference evidence="2" key="1">
    <citation type="journal article" date="2008" name="Nat. Genet.">
        <title>The Pristionchus pacificus genome provides a unique perspective on nematode lifestyle and parasitism.</title>
        <authorList>
            <person name="Dieterich C."/>
            <person name="Clifton S.W."/>
            <person name="Schuster L.N."/>
            <person name="Chinwalla A."/>
            <person name="Delehaunty K."/>
            <person name="Dinkelacker I."/>
            <person name="Fulton L."/>
            <person name="Fulton R."/>
            <person name="Godfrey J."/>
            <person name="Minx P."/>
            <person name="Mitreva M."/>
            <person name="Roeseler W."/>
            <person name="Tian H."/>
            <person name="Witte H."/>
            <person name="Yang S.P."/>
            <person name="Wilson R.K."/>
            <person name="Sommer R.J."/>
        </authorList>
    </citation>
    <scope>NUCLEOTIDE SEQUENCE [LARGE SCALE GENOMIC DNA]</scope>
    <source>
        <strain evidence="2">PS312</strain>
    </source>
</reference>
<keyword evidence="2" id="KW-1185">Reference proteome</keyword>
<name>A0A2A6CJJ4_PRIPA</name>
<evidence type="ECO:0000313" key="1">
    <source>
        <dbReference type="EnsemblMetazoa" id="PPA45631.1"/>
    </source>
</evidence>
<dbReference type="Proteomes" id="UP000005239">
    <property type="component" value="Unassembled WGS sequence"/>
</dbReference>
<organism evidence="1 2">
    <name type="scientific">Pristionchus pacificus</name>
    <name type="common">Parasitic nematode worm</name>
    <dbReference type="NCBI Taxonomy" id="54126"/>
    <lineage>
        <taxon>Eukaryota</taxon>
        <taxon>Metazoa</taxon>
        <taxon>Ecdysozoa</taxon>
        <taxon>Nematoda</taxon>
        <taxon>Chromadorea</taxon>
        <taxon>Rhabditida</taxon>
        <taxon>Rhabditina</taxon>
        <taxon>Diplogasteromorpha</taxon>
        <taxon>Diplogasteroidea</taxon>
        <taxon>Neodiplogasteridae</taxon>
        <taxon>Pristionchus</taxon>
    </lineage>
</organism>
<protein>
    <submittedName>
        <fullName evidence="1">Uncharacterized protein</fullName>
    </submittedName>
</protein>
<evidence type="ECO:0000313" key="2">
    <source>
        <dbReference type="Proteomes" id="UP000005239"/>
    </source>
</evidence>
<dbReference type="AlphaFoldDB" id="A0A2A6CJJ4"/>